<dbReference type="GO" id="GO:0036431">
    <property type="term" value="F:dCMP kinase activity"/>
    <property type="evidence" value="ECO:0007669"/>
    <property type="project" value="InterPro"/>
</dbReference>
<dbReference type="CDD" id="cd02020">
    <property type="entry name" value="CMPK"/>
    <property type="match status" value="1"/>
</dbReference>
<comment type="similarity">
    <text evidence="1 8">Belongs to the cytidylate kinase family. Type 1 subfamily.</text>
</comment>
<evidence type="ECO:0000256" key="5">
    <source>
        <dbReference type="ARBA" id="ARBA00022840"/>
    </source>
</evidence>
<keyword evidence="5 8" id="KW-0067">ATP-binding</keyword>
<comment type="catalytic activity">
    <reaction evidence="6 8">
        <text>dCMP + ATP = dCDP + ADP</text>
        <dbReference type="Rhea" id="RHEA:25094"/>
        <dbReference type="ChEBI" id="CHEBI:30616"/>
        <dbReference type="ChEBI" id="CHEBI:57566"/>
        <dbReference type="ChEBI" id="CHEBI:58593"/>
        <dbReference type="ChEBI" id="CHEBI:456216"/>
        <dbReference type="EC" id="2.7.4.25"/>
    </reaction>
</comment>
<protein>
    <recommendedName>
        <fullName evidence="8">Cytidylate kinase</fullName>
        <shortName evidence="8">CK</shortName>
        <ecNumber evidence="8">2.7.4.25</ecNumber>
    </recommendedName>
    <alternativeName>
        <fullName evidence="8">Cytidine monophosphate kinase</fullName>
        <shortName evidence="8">CMP kinase</shortName>
    </alternativeName>
</protein>
<dbReference type="EC" id="2.7.4.25" evidence="8"/>
<evidence type="ECO:0000256" key="7">
    <source>
        <dbReference type="ARBA" id="ARBA00048478"/>
    </source>
</evidence>
<dbReference type="PANTHER" id="PTHR21299:SF2">
    <property type="entry name" value="CYTIDYLATE KINASE"/>
    <property type="match status" value="1"/>
</dbReference>
<dbReference type="HAMAP" id="MF_00238">
    <property type="entry name" value="Cytidyl_kinase_type1"/>
    <property type="match status" value="1"/>
</dbReference>
<dbReference type="EMBL" id="FOTS01000003">
    <property type="protein sequence ID" value="SFL38063.1"/>
    <property type="molecule type" value="Genomic_DNA"/>
</dbReference>
<comment type="catalytic activity">
    <reaction evidence="7 8">
        <text>CMP + ATP = CDP + ADP</text>
        <dbReference type="Rhea" id="RHEA:11600"/>
        <dbReference type="ChEBI" id="CHEBI:30616"/>
        <dbReference type="ChEBI" id="CHEBI:58069"/>
        <dbReference type="ChEBI" id="CHEBI:60377"/>
        <dbReference type="ChEBI" id="CHEBI:456216"/>
        <dbReference type="EC" id="2.7.4.25"/>
    </reaction>
</comment>
<organism evidence="10 11">
    <name type="scientific">Pelosinus propionicus DSM 13327</name>
    <dbReference type="NCBI Taxonomy" id="1123291"/>
    <lineage>
        <taxon>Bacteria</taxon>
        <taxon>Bacillati</taxon>
        <taxon>Bacillota</taxon>
        <taxon>Negativicutes</taxon>
        <taxon>Selenomonadales</taxon>
        <taxon>Sporomusaceae</taxon>
        <taxon>Pelosinus</taxon>
    </lineage>
</organism>
<evidence type="ECO:0000256" key="8">
    <source>
        <dbReference type="HAMAP-Rule" id="MF_00238"/>
    </source>
</evidence>
<reference evidence="11" key="1">
    <citation type="submission" date="2016-10" db="EMBL/GenBank/DDBJ databases">
        <authorList>
            <person name="Varghese N."/>
            <person name="Submissions S."/>
        </authorList>
    </citation>
    <scope>NUCLEOTIDE SEQUENCE [LARGE SCALE GENOMIC DNA]</scope>
    <source>
        <strain evidence="11">DSM 13327</strain>
    </source>
</reference>
<gene>
    <name evidence="8" type="primary">cmk</name>
    <name evidence="10" type="ORF">SAMN04490355_10036</name>
</gene>
<dbReference type="STRING" id="1123291.SAMN04490355_10036"/>
<dbReference type="GO" id="GO:0036430">
    <property type="term" value="F:CMP kinase activity"/>
    <property type="evidence" value="ECO:0007669"/>
    <property type="project" value="RHEA"/>
</dbReference>
<name>A0A1I4H8T1_9FIRM</name>
<evidence type="ECO:0000313" key="10">
    <source>
        <dbReference type="EMBL" id="SFL38063.1"/>
    </source>
</evidence>
<evidence type="ECO:0000256" key="4">
    <source>
        <dbReference type="ARBA" id="ARBA00022777"/>
    </source>
</evidence>
<feature type="binding site" evidence="8">
    <location>
        <begin position="10"/>
        <end position="18"/>
    </location>
    <ligand>
        <name>ATP</name>
        <dbReference type="ChEBI" id="CHEBI:30616"/>
    </ligand>
</feature>
<evidence type="ECO:0000256" key="3">
    <source>
        <dbReference type="ARBA" id="ARBA00022741"/>
    </source>
</evidence>
<keyword evidence="3 8" id="KW-0547">Nucleotide-binding</keyword>
<dbReference type="GO" id="GO:0005524">
    <property type="term" value="F:ATP binding"/>
    <property type="evidence" value="ECO:0007669"/>
    <property type="project" value="UniProtKB-UniRule"/>
</dbReference>
<dbReference type="GO" id="GO:0015949">
    <property type="term" value="P:nucleobase-containing small molecule interconversion"/>
    <property type="evidence" value="ECO:0007669"/>
    <property type="project" value="TreeGrafter"/>
</dbReference>
<dbReference type="AlphaFoldDB" id="A0A1I4H8T1"/>
<dbReference type="GO" id="GO:0005829">
    <property type="term" value="C:cytosol"/>
    <property type="evidence" value="ECO:0007669"/>
    <property type="project" value="TreeGrafter"/>
</dbReference>
<comment type="subcellular location">
    <subcellularLocation>
        <location evidence="8">Cytoplasm</location>
    </subcellularLocation>
</comment>
<dbReference type="OrthoDB" id="9807434at2"/>
<dbReference type="InterPro" id="IPR027417">
    <property type="entry name" value="P-loop_NTPase"/>
</dbReference>
<evidence type="ECO:0000313" key="11">
    <source>
        <dbReference type="Proteomes" id="UP000199520"/>
    </source>
</evidence>
<dbReference type="InterPro" id="IPR011994">
    <property type="entry name" value="Cytidylate_kinase_dom"/>
</dbReference>
<dbReference type="Gene3D" id="3.40.50.300">
    <property type="entry name" value="P-loop containing nucleotide triphosphate hydrolases"/>
    <property type="match status" value="1"/>
</dbReference>
<dbReference type="Pfam" id="PF02224">
    <property type="entry name" value="Cytidylate_kin"/>
    <property type="match status" value="1"/>
</dbReference>
<accession>A0A1I4H8T1</accession>
<keyword evidence="8" id="KW-0963">Cytoplasm</keyword>
<dbReference type="SUPFAM" id="SSF52540">
    <property type="entry name" value="P-loop containing nucleoside triphosphate hydrolases"/>
    <property type="match status" value="1"/>
</dbReference>
<dbReference type="NCBIfam" id="TIGR00017">
    <property type="entry name" value="cmk"/>
    <property type="match status" value="1"/>
</dbReference>
<keyword evidence="2 8" id="KW-0808">Transferase</keyword>
<evidence type="ECO:0000259" key="9">
    <source>
        <dbReference type="Pfam" id="PF02224"/>
    </source>
</evidence>
<dbReference type="GO" id="GO:0006220">
    <property type="term" value="P:pyrimidine nucleotide metabolic process"/>
    <property type="evidence" value="ECO:0007669"/>
    <property type="project" value="UniProtKB-UniRule"/>
</dbReference>
<keyword evidence="11" id="KW-1185">Reference proteome</keyword>
<evidence type="ECO:0000256" key="1">
    <source>
        <dbReference type="ARBA" id="ARBA00009427"/>
    </source>
</evidence>
<dbReference type="InterPro" id="IPR003136">
    <property type="entry name" value="Cytidylate_kin"/>
</dbReference>
<dbReference type="RefSeq" id="WP_090932398.1">
    <property type="nucleotide sequence ID" value="NZ_FOTS01000003.1"/>
</dbReference>
<sequence length="224" mass="24725">MKKLIIAIDGPAGAGKSTVAQILAHRLHYNYIDTGAMYRGIAWKTIKSDVLNDPLAIGNIAQDINIQLNYVDGKTTVFVDGCDVSAEIRTPEVSRVVSEIAQIKSVRDAMLKLQRKMTGCGGVVMDGRDIGTHVLPNADVKIFLTASIKERAERRWRELTEKGFKVNLEELEQEIMARDKNDSEREFAPLIQASDAVLIDTTTLSIQEAVAAITKLCEERKGLV</sequence>
<dbReference type="Proteomes" id="UP000199520">
    <property type="component" value="Unassembled WGS sequence"/>
</dbReference>
<evidence type="ECO:0000256" key="2">
    <source>
        <dbReference type="ARBA" id="ARBA00022679"/>
    </source>
</evidence>
<keyword evidence="4 8" id="KW-0418">Kinase</keyword>
<proteinExistence type="inferred from homology"/>
<dbReference type="PANTHER" id="PTHR21299">
    <property type="entry name" value="CYTIDYLATE KINASE/PANTOATE-BETA-ALANINE LIGASE"/>
    <property type="match status" value="1"/>
</dbReference>
<evidence type="ECO:0000256" key="6">
    <source>
        <dbReference type="ARBA" id="ARBA00047615"/>
    </source>
</evidence>
<feature type="domain" description="Cytidylate kinase" evidence="9">
    <location>
        <begin position="6"/>
        <end position="217"/>
    </location>
</feature>